<dbReference type="HOGENOM" id="CLU_000445_89_3_7"/>
<accession>W4L9C2</accession>
<dbReference type="FunFam" id="3.30.565.10:FF:000006">
    <property type="entry name" value="Sensor histidine kinase WalK"/>
    <property type="match status" value="1"/>
</dbReference>
<dbReference type="InterPro" id="IPR004358">
    <property type="entry name" value="Sig_transdc_His_kin-like_C"/>
</dbReference>
<sequence>MADPMIEAKKRAEEGLRAAKDAAETANRAKSQFLANMSHELRTPLHAILSCAGFGIRRIDMSSLTKLRNYFTQIDRSGRTLLALLNDLLDLAKLESGKMSFSFETTNLDDLITRASEEFDAYISERHLQLQLDAPEDLPPIPLDSLKILQVLRNLLSNAVKFSPEGGIISLSITVEKQVVKMTVCDRGPGIPADEVESIFDKFVQSSKTTTGAGGTGLGLAICREIISAHGGHIWAECPPSGGALLAFTLPIEGLRKTAAHPALTVSEAK</sequence>
<dbReference type="CDD" id="cd00075">
    <property type="entry name" value="HATPase"/>
    <property type="match status" value="1"/>
</dbReference>
<dbReference type="PANTHER" id="PTHR43711">
    <property type="entry name" value="TWO-COMPONENT HISTIDINE KINASE"/>
    <property type="match status" value="1"/>
</dbReference>
<dbReference type="AlphaFoldDB" id="W4L9C2"/>
<dbReference type="SMART" id="SM00387">
    <property type="entry name" value="HATPase_c"/>
    <property type="match status" value="1"/>
</dbReference>
<evidence type="ECO:0000256" key="3">
    <source>
        <dbReference type="ARBA" id="ARBA00022553"/>
    </source>
</evidence>
<dbReference type="Gene3D" id="1.10.287.130">
    <property type="match status" value="1"/>
</dbReference>
<evidence type="ECO:0000256" key="4">
    <source>
        <dbReference type="ARBA" id="ARBA00022679"/>
    </source>
</evidence>
<feature type="domain" description="Histidine kinase" evidence="7">
    <location>
        <begin position="36"/>
        <end position="254"/>
    </location>
</feature>
<keyword evidence="9" id="KW-1185">Reference proteome</keyword>
<keyword evidence="4" id="KW-0808">Transferase</keyword>
<evidence type="ECO:0000256" key="5">
    <source>
        <dbReference type="ARBA" id="ARBA00022777"/>
    </source>
</evidence>
<dbReference type="EMBL" id="AZHX01002438">
    <property type="protein sequence ID" value="ETW94627.1"/>
    <property type="molecule type" value="Genomic_DNA"/>
</dbReference>
<comment type="caution">
    <text evidence="8">The sequence shown here is derived from an EMBL/GenBank/DDBJ whole genome shotgun (WGS) entry which is preliminary data.</text>
</comment>
<proteinExistence type="predicted"/>
<keyword evidence="5" id="KW-0418">Kinase</keyword>
<keyword evidence="6" id="KW-0902">Two-component regulatory system</keyword>
<dbReference type="SUPFAM" id="SSF47384">
    <property type="entry name" value="Homodimeric domain of signal transducing histidine kinase"/>
    <property type="match status" value="1"/>
</dbReference>
<dbReference type="InterPro" id="IPR003594">
    <property type="entry name" value="HATPase_dom"/>
</dbReference>
<dbReference type="CDD" id="cd00082">
    <property type="entry name" value="HisKA"/>
    <property type="match status" value="1"/>
</dbReference>
<evidence type="ECO:0000256" key="1">
    <source>
        <dbReference type="ARBA" id="ARBA00000085"/>
    </source>
</evidence>
<dbReference type="SUPFAM" id="SSF55874">
    <property type="entry name" value="ATPase domain of HSP90 chaperone/DNA topoisomerase II/histidine kinase"/>
    <property type="match status" value="1"/>
</dbReference>
<dbReference type="EC" id="2.7.13.3" evidence="2"/>
<keyword evidence="3" id="KW-0597">Phosphoprotein</keyword>
<dbReference type="Proteomes" id="UP000019140">
    <property type="component" value="Unassembled WGS sequence"/>
</dbReference>
<dbReference type="InterPro" id="IPR005467">
    <property type="entry name" value="His_kinase_dom"/>
</dbReference>
<protein>
    <recommendedName>
        <fullName evidence="2">histidine kinase</fullName>
        <ecNumber evidence="2">2.7.13.3</ecNumber>
    </recommendedName>
</protein>
<dbReference type="Pfam" id="PF00512">
    <property type="entry name" value="HisKA"/>
    <property type="match status" value="1"/>
</dbReference>
<dbReference type="PANTHER" id="PTHR43711:SF31">
    <property type="entry name" value="HISTIDINE KINASE"/>
    <property type="match status" value="1"/>
</dbReference>
<dbReference type="Pfam" id="PF02518">
    <property type="entry name" value="HATPase_c"/>
    <property type="match status" value="1"/>
</dbReference>
<dbReference type="PRINTS" id="PR00344">
    <property type="entry name" value="BCTRLSENSOR"/>
</dbReference>
<dbReference type="InterPro" id="IPR003661">
    <property type="entry name" value="HisK_dim/P_dom"/>
</dbReference>
<dbReference type="Gene3D" id="3.30.565.10">
    <property type="entry name" value="Histidine kinase-like ATPase, C-terminal domain"/>
    <property type="match status" value="1"/>
</dbReference>
<evidence type="ECO:0000313" key="8">
    <source>
        <dbReference type="EMBL" id="ETW94627.1"/>
    </source>
</evidence>
<dbReference type="GO" id="GO:0000155">
    <property type="term" value="F:phosphorelay sensor kinase activity"/>
    <property type="evidence" value="ECO:0007669"/>
    <property type="project" value="InterPro"/>
</dbReference>
<evidence type="ECO:0000256" key="6">
    <source>
        <dbReference type="ARBA" id="ARBA00023012"/>
    </source>
</evidence>
<comment type="catalytic activity">
    <reaction evidence="1">
        <text>ATP + protein L-histidine = ADP + protein N-phospho-L-histidine.</text>
        <dbReference type="EC" id="2.7.13.3"/>
    </reaction>
</comment>
<dbReference type="SMART" id="SM00388">
    <property type="entry name" value="HisKA"/>
    <property type="match status" value="1"/>
</dbReference>
<reference evidence="8 9" key="1">
    <citation type="journal article" date="2014" name="Nature">
        <title>An environmental bacterial taxon with a large and distinct metabolic repertoire.</title>
        <authorList>
            <person name="Wilson M.C."/>
            <person name="Mori T."/>
            <person name="Ruckert C."/>
            <person name="Uria A.R."/>
            <person name="Helf M.J."/>
            <person name="Takada K."/>
            <person name="Gernert C."/>
            <person name="Steffens U.A."/>
            <person name="Heycke N."/>
            <person name="Schmitt S."/>
            <person name="Rinke C."/>
            <person name="Helfrich E.J."/>
            <person name="Brachmann A.O."/>
            <person name="Gurgui C."/>
            <person name="Wakimoto T."/>
            <person name="Kracht M."/>
            <person name="Crusemann M."/>
            <person name="Hentschel U."/>
            <person name="Abe I."/>
            <person name="Matsunaga S."/>
            <person name="Kalinowski J."/>
            <person name="Takeyama H."/>
            <person name="Piel J."/>
        </authorList>
    </citation>
    <scope>NUCLEOTIDE SEQUENCE [LARGE SCALE GENOMIC DNA]</scope>
    <source>
        <strain evidence="9">TSY2</strain>
    </source>
</reference>
<dbReference type="InterPro" id="IPR036890">
    <property type="entry name" value="HATPase_C_sf"/>
</dbReference>
<organism evidence="8 9">
    <name type="scientific">Candidatus Entotheonella gemina</name>
    <dbReference type="NCBI Taxonomy" id="1429439"/>
    <lineage>
        <taxon>Bacteria</taxon>
        <taxon>Pseudomonadati</taxon>
        <taxon>Nitrospinota/Tectimicrobiota group</taxon>
        <taxon>Candidatus Tectimicrobiota</taxon>
        <taxon>Candidatus Entotheonellia</taxon>
        <taxon>Candidatus Entotheonellales</taxon>
        <taxon>Candidatus Entotheonellaceae</taxon>
        <taxon>Candidatus Entotheonella</taxon>
    </lineage>
</organism>
<dbReference type="InterPro" id="IPR050736">
    <property type="entry name" value="Sensor_HK_Regulatory"/>
</dbReference>
<evidence type="ECO:0000259" key="7">
    <source>
        <dbReference type="PROSITE" id="PS50109"/>
    </source>
</evidence>
<evidence type="ECO:0000313" key="9">
    <source>
        <dbReference type="Proteomes" id="UP000019140"/>
    </source>
</evidence>
<dbReference type="PROSITE" id="PS50109">
    <property type="entry name" value="HIS_KIN"/>
    <property type="match status" value="1"/>
</dbReference>
<evidence type="ECO:0000256" key="2">
    <source>
        <dbReference type="ARBA" id="ARBA00012438"/>
    </source>
</evidence>
<dbReference type="InterPro" id="IPR036097">
    <property type="entry name" value="HisK_dim/P_sf"/>
</dbReference>
<gene>
    <name evidence="8" type="ORF">ETSY2_49490</name>
</gene>
<name>W4L9C2_9BACT</name>
<dbReference type="PATRIC" id="fig|1429439.4.peg.8161"/>